<dbReference type="Proteomes" id="UP000501926">
    <property type="component" value="Chromosome"/>
</dbReference>
<reference evidence="1" key="1">
    <citation type="journal article" date="2006" name="Nature">
        <title>Deciphering the evolution and metabolism of an anammox bacterium from a community genome.</title>
        <authorList>
            <person name="Strous M."/>
            <person name="Pelletier E."/>
            <person name="Mangenot S."/>
            <person name="Rattei T."/>
            <person name="Lehner A."/>
            <person name="Taylor M.W."/>
            <person name="Horn M."/>
            <person name="Daims H."/>
            <person name="Bartol-Mavel D."/>
            <person name="Wincker P."/>
            <person name="Barbe V."/>
            <person name="Fonknechten N."/>
            <person name="Vallenet D."/>
            <person name="Segurens B."/>
            <person name="Schenowitz-Truong C."/>
            <person name="Medigue C."/>
            <person name="Collingro A."/>
            <person name="Snel B."/>
            <person name="Dutilh B.E."/>
            <person name="OpDenCamp H.J.M."/>
            <person name="vanDerDrift C."/>
            <person name="Cirpus I."/>
            <person name="vanDePas-Schoonen K.T."/>
            <person name="Harhangi H.R."/>
            <person name="vanNiftrik L."/>
            <person name="Schmid M."/>
            <person name="Keltjens J."/>
            <person name="vanDeVossenberg J."/>
            <person name="Kartal B."/>
            <person name="Meier H."/>
            <person name="Frishman D."/>
            <person name="Huynen M.A."/>
            <person name="Mewes H."/>
            <person name="Weissenbach J."/>
            <person name="Jetten M.S.M."/>
            <person name="Wagner M."/>
            <person name="LePaslier D."/>
        </authorList>
    </citation>
    <scope>NUCLEOTIDE SEQUENCE</scope>
</reference>
<evidence type="ECO:0000313" key="5">
    <source>
        <dbReference type="Proteomes" id="UP000501926"/>
    </source>
</evidence>
<dbReference type="EMBL" id="CT573071">
    <property type="protein sequence ID" value="CAJ75011.1"/>
    <property type="molecule type" value="Genomic_DNA"/>
</dbReference>
<gene>
    <name evidence="2" type="ORF">KsCSTR_32160</name>
    <name evidence="3" type="ORF">KSMBR1_0360</name>
    <name evidence="1" type="ORF">kuste4249</name>
</gene>
<reference evidence="2 5" key="5">
    <citation type="submission" date="2020-02" db="EMBL/GenBank/DDBJ databases">
        <title>Newly sequenced genome of strain CSTR1 showed variability in Candidatus Kuenenia stuttgartiensis genomes.</title>
        <authorList>
            <person name="Ding C."/>
            <person name="Adrian L."/>
        </authorList>
    </citation>
    <scope>NUCLEOTIDE SEQUENCE [LARGE SCALE GENOMIC DNA]</scope>
    <source>
        <strain evidence="2 5">CSTR1</strain>
    </source>
</reference>
<reference evidence="4" key="3">
    <citation type="submission" date="2017-10" db="EMBL/GenBank/DDBJ databases">
        <authorList>
            <person name="Frank J."/>
        </authorList>
    </citation>
    <scope>NUCLEOTIDE SEQUENCE [LARGE SCALE GENOMIC DNA]</scope>
</reference>
<protein>
    <submittedName>
        <fullName evidence="1">Uncharacterized protein</fullName>
    </submittedName>
</protein>
<evidence type="ECO:0000313" key="2">
    <source>
        <dbReference type="EMBL" id="QII12595.1"/>
    </source>
</evidence>
<dbReference type="OrthoDB" id="286477at2"/>
<dbReference type="EMBL" id="CP049055">
    <property type="protein sequence ID" value="QII12595.1"/>
    <property type="molecule type" value="Genomic_DNA"/>
</dbReference>
<evidence type="ECO:0000313" key="3">
    <source>
        <dbReference type="EMBL" id="SOH02876.1"/>
    </source>
</evidence>
<reference evidence="1" key="2">
    <citation type="submission" date="2006-01" db="EMBL/GenBank/DDBJ databases">
        <authorList>
            <person name="Genoscope"/>
        </authorList>
    </citation>
    <scope>NUCLEOTIDE SEQUENCE</scope>
</reference>
<dbReference type="EMBL" id="LT934425">
    <property type="protein sequence ID" value="SOH02876.1"/>
    <property type="molecule type" value="Genomic_DNA"/>
</dbReference>
<keyword evidence="4" id="KW-1185">Reference proteome</keyword>
<evidence type="ECO:0000313" key="4">
    <source>
        <dbReference type="Proteomes" id="UP000221734"/>
    </source>
</evidence>
<accession>Q1Q4S1</accession>
<dbReference type="AlphaFoldDB" id="Q1Q4S1"/>
<proteinExistence type="predicted"/>
<evidence type="ECO:0000313" key="1">
    <source>
        <dbReference type="EMBL" id="CAJ75011.1"/>
    </source>
</evidence>
<sequence>MVRQLNKKKIVGICPVGIKKAVCPSIKKTRQMHTQLMIAQRQKNPDSSQIESLRNALRKRKSIGIAVECGTCIYNKQ</sequence>
<dbReference type="Proteomes" id="UP000221734">
    <property type="component" value="Chromosome Kuenenia_stuttgartiensis_MBR1"/>
</dbReference>
<dbReference type="RefSeq" id="WP_099323781.1">
    <property type="nucleotide sequence ID" value="NZ_CP049055.1"/>
</dbReference>
<name>Q1Q4S1_KUEST</name>
<reference evidence="3" key="4">
    <citation type="submission" date="2017-10" db="EMBL/GenBank/DDBJ databases">
        <authorList>
            <person name="Banno H."/>
            <person name="Chua N.-H."/>
        </authorList>
    </citation>
    <scope>NUCLEOTIDE SEQUENCE [LARGE SCALE GENOMIC DNA]</scope>
    <source>
        <strain evidence="3">Kuenenia_mbr1_ru-nijmegen</strain>
    </source>
</reference>
<dbReference type="KEGG" id="kst:KSMBR1_0360"/>
<organism evidence="1">
    <name type="scientific">Kuenenia stuttgartiensis</name>
    <dbReference type="NCBI Taxonomy" id="174633"/>
    <lineage>
        <taxon>Bacteria</taxon>
        <taxon>Pseudomonadati</taxon>
        <taxon>Planctomycetota</taxon>
        <taxon>Candidatus Brocadiia</taxon>
        <taxon>Candidatus Brocadiales</taxon>
        <taxon>Candidatus Brocadiaceae</taxon>
        <taxon>Candidatus Kuenenia</taxon>
    </lineage>
</organism>